<dbReference type="PRINTS" id="PR00095">
    <property type="entry name" value="ANTSNTHASEI"/>
</dbReference>
<dbReference type="SUPFAM" id="SSF56322">
    <property type="entry name" value="ADC synthase"/>
    <property type="match status" value="1"/>
</dbReference>
<evidence type="ECO:0000256" key="2">
    <source>
        <dbReference type="ARBA" id="ARBA00022679"/>
    </source>
</evidence>
<dbReference type="InterPro" id="IPR019999">
    <property type="entry name" value="Anth_synth_I-like"/>
</dbReference>
<dbReference type="GO" id="GO:0046820">
    <property type="term" value="F:4-amino-4-deoxychorismate synthase activity"/>
    <property type="evidence" value="ECO:0007669"/>
    <property type="project" value="UniProtKB-EC"/>
</dbReference>
<dbReference type="InterPro" id="IPR006805">
    <property type="entry name" value="Anth_synth_I_N"/>
</dbReference>
<dbReference type="NCBIfam" id="TIGR00553">
    <property type="entry name" value="pabB"/>
    <property type="match status" value="1"/>
</dbReference>
<keyword evidence="2 5" id="KW-0808">Transferase</keyword>
<organism evidence="5">
    <name type="scientific">Methylobacterium bullatum</name>
    <dbReference type="NCBI Taxonomy" id="570505"/>
    <lineage>
        <taxon>Bacteria</taxon>
        <taxon>Pseudomonadati</taxon>
        <taxon>Pseudomonadota</taxon>
        <taxon>Alphaproteobacteria</taxon>
        <taxon>Hyphomicrobiales</taxon>
        <taxon>Methylobacteriaceae</taxon>
        <taxon>Methylobacterium</taxon>
    </lineage>
</organism>
<keyword evidence="5" id="KW-0032">Aminotransferase</keyword>
<dbReference type="EC" id="2.6.1.85" evidence="1"/>
<feature type="domain" description="Anthranilate synthase component I N-terminal" evidence="4">
    <location>
        <begin position="9"/>
        <end position="140"/>
    </location>
</feature>
<accession>A0A679JBJ6</accession>
<feature type="domain" description="Chorismate-utilising enzyme C-terminal" evidence="3">
    <location>
        <begin position="193"/>
        <end position="447"/>
    </location>
</feature>
<dbReference type="PANTHER" id="PTHR11236:SF50">
    <property type="entry name" value="AMINODEOXYCHORISMATE SYNTHASE COMPONENT 1"/>
    <property type="match status" value="1"/>
</dbReference>
<reference evidence="5" key="1">
    <citation type="submission" date="2019-12" db="EMBL/GenBank/DDBJ databases">
        <authorList>
            <person name="Cremers G."/>
        </authorList>
    </citation>
    <scope>NUCLEOTIDE SEQUENCE</scope>
    <source>
        <strain evidence="5">Mbul1</strain>
    </source>
</reference>
<dbReference type="InterPro" id="IPR005801">
    <property type="entry name" value="ADC_synthase"/>
</dbReference>
<protein>
    <recommendedName>
        <fullName evidence="1">aminodeoxychorismate synthase</fullName>
        <ecNumber evidence="1">2.6.1.85</ecNumber>
    </recommendedName>
</protein>
<dbReference type="GO" id="GO:0009396">
    <property type="term" value="P:folic acid-containing compound biosynthetic process"/>
    <property type="evidence" value="ECO:0007669"/>
    <property type="project" value="InterPro"/>
</dbReference>
<dbReference type="InterPro" id="IPR015890">
    <property type="entry name" value="Chorismate_C"/>
</dbReference>
<dbReference type="PANTHER" id="PTHR11236">
    <property type="entry name" value="AMINOBENZOATE/ANTHRANILATE SYNTHASE"/>
    <property type="match status" value="1"/>
</dbReference>
<dbReference type="Pfam" id="PF00425">
    <property type="entry name" value="Chorismate_bind"/>
    <property type="match status" value="1"/>
</dbReference>
<evidence type="ECO:0000259" key="3">
    <source>
        <dbReference type="Pfam" id="PF00425"/>
    </source>
</evidence>
<sequence length="465" mass="50478">MWTREIPFIDPVAAAEAFSSLPGLAFLDSAMRHETLGRVSIVAADPFGRFRYANGRATLDGLALEGSGLEALRACLAPYRLAEDEGIGFPGGAIGYFAYDLGASLERVTPPARRAGLTDDIAFNLYDTILAIDHDSRTCRLIATGFPELADSARATRARKRLDRFAELLAAGRRTGTRTEVPPLAWRSNFTRTSYEAAVERVRDYIRAGDIYQANIAQRFEAALPAGYDPFALYHRLRETNPATFGAYLSFDALTIASSSPERFMKLQGRAVETRPIKGTVRRVEDPAEDRSLGEALQANVKERAENIMIVDLLRNDLSRICEPHSVKVPVLCGLESYASVHHLVSVVTGTLRQGLDAIDLIAATFPGGSITGAPKLRAMDIITEIEGDARELYCGAIGAIGFDGSLDTSIAIRTVFMDETRAVLQAGGGVTLLSDPAAEYEETLTKAARVFAAFEPDRNRGEAP</sequence>
<proteinExistence type="predicted"/>
<dbReference type="Gene3D" id="3.60.120.10">
    <property type="entry name" value="Anthranilate synthase"/>
    <property type="match status" value="1"/>
</dbReference>
<gene>
    <name evidence="5" type="primary">pabB</name>
    <name evidence="5" type="ORF">MBUL_03480</name>
</gene>
<dbReference type="EMBL" id="LR743504">
    <property type="protein sequence ID" value="CAA2106024.1"/>
    <property type="molecule type" value="Genomic_DNA"/>
</dbReference>
<dbReference type="InterPro" id="IPR005802">
    <property type="entry name" value="ADC_synth_comp_1"/>
</dbReference>
<dbReference type="Pfam" id="PF04715">
    <property type="entry name" value="Anth_synt_I_N"/>
    <property type="match status" value="1"/>
</dbReference>
<name>A0A679JBJ6_9HYPH</name>
<dbReference type="AlphaFoldDB" id="A0A679JBJ6"/>
<evidence type="ECO:0000313" key="5">
    <source>
        <dbReference type="EMBL" id="CAA2106024.1"/>
    </source>
</evidence>
<evidence type="ECO:0000259" key="4">
    <source>
        <dbReference type="Pfam" id="PF04715"/>
    </source>
</evidence>
<evidence type="ECO:0000256" key="1">
    <source>
        <dbReference type="ARBA" id="ARBA00013139"/>
    </source>
</evidence>
<dbReference type="GO" id="GO:0000162">
    <property type="term" value="P:L-tryptophan biosynthetic process"/>
    <property type="evidence" value="ECO:0007669"/>
    <property type="project" value="TreeGrafter"/>
</dbReference>